<sequence>MLTYVLLIVTYIHSGSLRYFQLVQNSHGCWRELSSTVLPRLMNISVLSVWLQRLERNLTCLFIENCLWNSPASTRLQDARIHSHQLDSAAFPWATCTSRQPPELRVSAGWKSKPAGLQRWSARSTVYFPFPFSPAAVLLQALSAGVGRHHRWRSGVRKRCYLYREHFCIFIGNGRRTTMPREAQRDSLSGRTSLAVARRAPRYSRNEFQVDFANLEQYFSVFVWLGRWISRTKVQNSHVSGRELSSPDLPWLMNISVLSVWLQRLERNLTCLFIENCL</sequence>
<reference evidence="2 3" key="2">
    <citation type="submission" date="2024-07" db="EMBL/GenBank/DDBJ databases">
        <authorList>
            <person name="Akdeniz Z."/>
        </authorList>
    </citation>
    <scope>NUCLEOTIDE SEQUENCE [LARGE SCALE GENOMIC DNA]</scope>
</reference>
<dbReference type="AlphaFoldDB" id="A0AA86NAX5"/>
<evidence type="ECO:0000313" key="3">
    <source>
        <dbReference type="Proteomes" id="UP001642409"/>
    </source>
</evidence>
<dbReference type="Proteomes" id="UP001642409">
    <property type="component" value="Unassembled WGS sequence"/>
</dbReference>
<gene>
    <name evidence="1" type="ORF">HINF_LOCUS3488</name>
    <name evidence="2" type="ORF">HINF_LOCUS57348</name>
</gene>
<evidence type="ECO:0000313" key="2">
    <source>
        <dbReference type="EMBL" id="CAL6075732.1"/>
    </source>
</evidence>
<keyword evidence="3" id="KW-1185">Reference proteome</keyword>
<accession>A0AA86NAX5</accession>
<evidence type="ECO:0000313" key="1">
    <source>
        <dbReference type="EMBL" id="CAI9915843.1"/>
    </source>
</evidence>
<protein>
    <submittedName>
        <fullName evidence="2">Hypothetical_protein</fullName>
    </submittedName>
</protein>
<comment type="caution">
    <text evidence="1">The sequence shown here is derived from an EMBL/GenBank/DDBJ whole genome shotgun (WGS) entry which is preliminary data.</text>
</comment>
<name>A0AA86NAX5_9EUKA</name>
<organism evidence="1">
    <name type="scientific">Hexamita inflata</name>
    <dbReference type="NCBI Taxonomy" id="28002"/>
    <lineage>
        <taxon>Eukaryota</taxon>
        <taxon>Metamonada</taxon>
        <taxon>Diplomonadida</taxon>
        <taxon>Hexamitidae</taxon>
        <taxon>Hexamitinae</taxon>
        <taxon>Hexamita</taxon>
    </lineage>
</organism>
<dbReference type="EMBL" id="CATOUU010000082">
    <property type="protein sequence ID" value="CAI9915843.1"/>
    <property type="molecule type" value="Genomic_DNA"/>
</dbReference>
<reference evidence="1" key="1">
    <citation type="submission" date="2023-06" db="EMBL/GenBank/DDBJ databases">
        <authorList>
            <person name="Kurt Z."/>
        </authorList>
    </citation>
    <scope>NUCLEOTIDE SEQUENCE</scope>
</reference>
<proteinExistence type="predicted"/>
<dbReference type="EMBL" id="CAXDID020000316">
    <property type="protein sequence ID" value="CAL6075732.1"/>
    <property type="molecule type" value="Genomic_DNA"/>
</dbReference>